<dbReference type="KEGG" id="aagg:ETAA8_01460"/>
<feature type="transmembrane region" description="Helical" evidence="1">
    <location>
        <begin position="163"/>
        <end position="187"/>
    </location>
</feature>
<accession>A0A517Y4D2</accession>
<keyword evidence="3" id="KW-1185">Reference proteome</keyword>
<feature type="transmembrane region" description="Helical" evidence="1">
    <location>
        <begin position="130"/>
        <end position="151"/>
    </location>
</feature>
<dbReference type="Pfam" id="PF10067">
    <property type="entry name" value="DUF2306"/>
    <property type="match status" value="1"/>
</dbReference>
<proteinExistence type="predicted"/>
<evidence type="ECO:0008006" key="4">
    <source>
        <dbReference type="Google" id="ProtNLM"/>
    </source>
</evidence>
<dbReference type="AlphaFoldDB" id="A0A517Y4D2"/>
<gene>
    <name evidence="2" type="ORF">ETAA8_01460</name>
</gene>
<feature type="transmembrane region" description="Helical" evidence="1">
    <location>
        <begin position="193"/>
        <end position="211"/>
    </location>
</feature>
<feature type="transmembrane region" description="Helical" evidence="1">
    <location>
        <begin position="17"/>
        <end position="41"/>
    </location>
</feature>
<protein>
    <recommendedName>
        <fullName evidence="4">DUF2306 domain-containing protein</fullName>
    </recommendedName>
</protein>
<sequence length="243" mass="27069">MGNGFLSLHGFGRYKPLLTLLSAVLGLRVLVGILLEYRWYFPANFVESAFLTGREETFTRAYAIAFYTHIISGPPTIVLGTFLVWSQGAGRFRLWHRWAGRVQMVLIFAALLPSGLMMATQAFTGPMAGWGFAALTLATAFCAALAVYYACTKRILLHQVWASRCYVLLISPLILRVVSGALIVTGTESETTYVLNAWLSWLVPLAMYEIWRFRTSDIAAEHNVRIRVGASPQPSPRSTEARE</sequence>
<keyword evidence="1" id="KW-1133">Transmembrane helix</keyword>
<keyword evidence="1" id="KW-0472">Membrane</keyword>
<dbReference type="InterPro" id="IPR018750">
    <property type="entry name" value="DUF2306_membrane"/>
</dbReference>
<evidence type="ECO:0000313" key="2">
    <source>
        <dbReference type="EMBL" id="QDU25085.1"/>
    </source>
</evidence>
<dbReference type="Proteomes" id="UP000315017">
    <property type="component" value="Chromosome"/>
</dbReference>
<keyword evidence="1" id="KW-0812">Transmembrane</keyword>
<evidence type="ECO:0000256" key="1">
    <source>
        <dbReference type="SAM" id="Phobius"/>
    </source>
</evidence>
<feature type="transmembrane region" description="Helical" evidence="1">
    <location>
        <begin position="61"/>
        <end position="85"/>
    </location>
</feature>
<evidence type="ECO:0000313" key="3">
    <source>
        <dbReference type="Proteomes" id="UP000315017"/>
    </source>
</evidence>
<organism evidence="2 3">
    <name type="scientific">Anatilimnocola aggregata</name>
    <dbReference type="NCBI Taxonomy" id="2528021"/>
    <lineage>
        <taxon>Bacteria</taxon>
        <taxon>Pseudomonadati</taxon>
        <taxon>Planctomycetota</taxon>
        <taxon>Planctomycetia</taxon>
        <taxon>Pirellulales</taxon>
        <taxon>Pirellulaceae</taxon>
        <taxon>Anatilimnocola</taxon>
    </lineage>
</organism>
<feature type="transmembrane region" description="Helical" evidence="1">
    <location>
        <begin position="105"/>
        <end position="124"/>
    </location>
</feature>
<name>A0A517Y4D2_9BACT</name>
<dbReference type="EMBL" id="CP036274">
    <property type="protein sequence ID" value="QDU25085.1"/>
    <property type="molecule type" value="Genomic_DNA"/>
</dbReference>
<reference evidence="2 3" key="1">
    <citation type="submission" date="2019-02" db="EMBL/GenBank/DDBJ databases">
        <title>Deep-cultivation of Planctomycetes and their phenomic and genomic characterization uncovers novel biology.</title>
        <authorList>
            <person name="Wiegand S."/>
            <person name="Jogler M."/>
            <person name="Boedeker C."/>
            <person name="Pinto D."/>
            <person name="Vollmers J."/>
            <person name="Rivas-Marin E."/>
            <person name="Kohn T."/>
            <person name="Peeters S.H."/>
            <person name="Heuer A."/>
            <person name="Rast P."/>
            <person name="Oberbeckmann S."/>
            <person name="Bunk B."/>
            <person name="Jeske O."/>
            <person name="Meyerdierks A."/>
            <person name="Storesund J.E."/>
            <person name="Kallscheuer N."/>
            <person name="Luecker S."/>
            <person name="Lage O.M."/>
            <person name="Pohl T."/>
            <person name="Merkel B.J."/>
            <person name="Hornburger P."/>
            <person name="Mueller R.-W."/>
            <person name="Bruemmer F."/>
            <person name="Labrenz M."/>
            <person name="Spormann A.M."/>
            <person name="Op den Camp H."/>
            <person name="Overmann J."/>
            <person name="Amann R."/>
            <person name="Jetten M.S.M."/>
            <person name="Mascher T."/>
            <person name="Medema M.H."/>
            <person name="Devos D.P."/>
            <person name="Kaster A.-K."/>
            <person name="Ovreas L."/>
            <person name="Rohde M."/>
            <person name="Galperin M.Y."/>
            <person name="Jogler C."/>
        </authorList>
    </citation>
    <scope>NUCLEOTIDE SEQUENCE [LARGE SCALE GENOMIC DNA]</scope>
    <source>
        <strain evidence="2 3">ETA_A8</strain>
    </source>
</reference>